<evidence type="ECO:0000256" key="6">
    <source>
        <dbReference type="SAM" id="Phobius"/>
    </source>
</evidence>
<feature type="transmembrane region" description="Helical" evidence="6">
    <location>
        <begin position="186"/>
        <end position="207"/>
    </location>
</feature>
<name>A0A5M4B040_9BACT</name>
<dbReference type="OrthoDB" id="161804at2"/>
<feature type="transmembrane region" description="Helical" evidence="6">
    <location>
        <begin position="161"/>
        <end position="180"/>
    </location>
</feature>
<comment type="caution">
    <text evidence="8">The sequence shown here is derived from an EMBL/GenBank/DDBJ whole genome shotgun (WGS) entry which is preliminary data.</text>
</comment>
<accession>A0A5M4B040</accession>
<feature type="transmembrane region" description="Helical" evidence="6">
    <location>
        <begin position="281"/>
        <end position="297"/>
    </location>
</feature>
<dbReference type="PANTHER" id="PTHR32322:SF2">
    <property type="entry name" value="EAMA DOMAIN-CONTAINING PROTEIN"/>
    <property type="match status" value="1"/>
</dbReference>
<evidence type="ECO:0000313" key="8">
    <source>
        <dbReference type="EMBL" id="GET33522.1"/>
    </source>
</evidence>
<keyword evidence="5 6" id="KW-0472">Membrane</keyword>
<feature type="transmembrane region" description="Helical" evidence="6">
    <location>
        <begin position="70"/>
        <end position="87"/>
    </location>
</feature>
<feature type="transmembrane region" description="Helical" evidence="6">
    <location>
        <begin position="252"/>
        <end position="274"/>
    </location>
</feature>
<dbReference type="InterPro" id="IPR050638">
    <property type="entry name" value="AA-Vitamin_Transporters"/>
</dbReference>
<feature type="transmembrane region" description="Helical" evidence="6">
    <location>
        <begin position="227"/>
        <end position="246"/>
    </location>
</feature>
<feature type="transmembrane region" description="Helical" evidence="6">
    <location>
        <begin position="33"/>
        <end position="50"/>
    </location>
</feature>
<dbReference type="InterPro" id="IPR000620">
    <property type="entry name" value="EamA_dom"/>
</dbReference>
<dbReference type="SUPFAM" id="SSF103481">
    <property type="entry name" value="Multidrug resistance efflux transporter EmrE"/>
    <property type="match status" value="2"/>
</dbReference>
<gene>
    <name evidence="8" type="ORF">PbJCM13498_23850</name>
</gene>
<dbReference type="Pfam" id="PF00892">
    <property type="entry name" value="EamA"/>
    <property type="match status" value="2"/>
</dbReference>
<proteinExistence type="inferred from homology"/>
<dbReference type="PANTHER" id="PTHR32322">
    <property type="entry name" value="INNER MEMBRANE TRANSPORTER"/>
    <property type="match status" value="1"/>
</dbReference>
<evidence type="ECO:0000256" key="5">
    <source>
        <dbReference type="ARBA" id="ARBA00023136"/>
    </source>
</evidence>
<dbReference type="AlphaFoldDB" id="A0A5M4B040"/>
<keyword evidence="4 6" id="KW-1133">Transmembrane helix</keyword>
<dbReference type="RefSeq" id="WP_025864097.1">
    <property type="nucleotide sequence ID" value="NZ_BLAX01000001.1"/>
</dbReference>
<dbReference type="GO" id="GO:0016020">
    <property type="term" value="C:membrane"/>
    <property type="evidence" value="ECO:0007669"/>
    <property type="project" value="UniProtKB-SubCell"/>
</dbReference>
<dbReference type="EMBL" id="BLAX01000001">
    <property type="protein sequence ID" value="GET33522.1"/>
    <property type="molecule type" value="Genomic_DNA"/>
</dbReference>
<feature type="domain" description="EamA" evidence="7">
    <location>
        <begin position="158"/>
        <end position="296"/>
    </location>
</feature>
<evidence type="ECO:0000256" key="3">
    <source>
        <dbReference type="ARBA" id="ARBA00022692"/>
    </source>
</evidence>
<evidence type="ECO:0000313" key="9">
    <source>
        <dbReference type="Proteomes" id="UP000391834"/>
    </source>
</evidence>
<organism evidence="8 9">
    <name type="scientific">Prolixibacter bellariivorans</name>
    <dbReference type="NCBI Taxonomy" id="314319"/>
    <lineage>
        <taxon>Bacteria</taxon>
        <taxon>Pseudomonadati</taxon>
        <taxon>Bacteroidota</taxon>
        <taxon>Bacteroidia</taxon>
        <taxon>Marinilabiliales</taxon>
        <taxon>Prolixibacteraceae</taxon>
        <taxon>Prolixibacter</taxon>
    </lineage>
</organism>
<feature type="transmembrane region" description="Helical" evidence="6">
    <location>
        <begin position="99"/>
        <end position="117"/>
    </location>
</feature>
<evidence type="ECO:0000256" key="4">
    <source>
        <dbReference type="ARBA" id="ARBA00022989"/>
    </source>
</evidence>
<dbReference type="Proteomes" id="UP000391834">
    <property type="component" value="Unassembled WGS sequence"/>
</dbReference>
<comment type="similarity">
    <text evidence="2">Belongs to the EamA transporter family.</text>
</comment>
<protein>
    <submittedName>
        <fullName evidence="8">Drug/metabolite transporter 3</fullName>
    </submittedName>
</protein>
<sequence length="298" mass="32321">MQYIGEIAGIATAVFWTVTSMSFQVATRRVGSLNVNIIRLVLAFVFYMLYMRMSRGIWLPTDASPEAWKWLGISGLIGFVLGDFFLFQSYAFVSARISMLMMSLAPPVAALLGYIILGERFTLLNTVGLLLVLSGIAMVILNRGDKTESNRRFKYPLKGILLAFGGAVGQGSGAVLSKFGMGSYDAFSASQIRVIAGVLGFSLIFTLTRKWKGVFSTVKDIKAMKPILIGAFFGPFIGVGLSMVALQHTSAGIASTLMATVPVFILLPSVLFFGEKLTWREVLGAFVTVGGIAVFFIR</sequence>
<comment type="subcellular location">
    <subcellularLocation>
        <location evidence="1">Membrane</location>
        <topology evidence="1">Multi-pass membrane protein</topology>
    </subcellularLocation>
</comment>
<reference evidence="8 9" key="1">
    <citation type="submission" date="2019-10" db="EMBL/GenBank/DDBJ databases">
        <title>Prolixibacter strains distinguished by the presence of nitrate reductase genes were adept at nitrate-dependent anaerobic corrosion of metallic iron and carbon steel.</title>
        <authorList>
            <person name="Iino T."/>
            <person name="Shono N."/>
            <person name="Ito K."/>
            <person name="Nakamura R."/>
            <person name="Sueoka K."/>
            <person name="Harayama S."/>
            <person name="Ohkuma M."/>
        </authorList>
    </citation>
    <scope>NUCLEOTIDE SEQUENCE [LARGE SCALE GENOMIC DNA]</scope>
    <source>
        <strain evidence="8 9">JCM 13498</strain>
    </source>
</reference>
<evidence type="ECO:0000256" key="1">
    <source>
        <dbReference type="ARBA" id="ARBA00004141"/>
    </source>
</evidence>
<evidence type="ECO:0000259" key="7">
    <source>
        <dbReference type="Pfam" id="PF00892"/>
    </source>
</evidence>
<feature type="transmembrane region" description="Helical" evidence="6">
    <location>
        <begin position="123"/>
        <end position="141"/>
    </location>
</feature>
<feature type="domain" description="EamA" evidence="7">
    <location>
        <begin position="4"/>
        <end position="140"/>
    </location>
</feature>
<keyword evidence="9" id="KW-1185">Reference proteome</keyword>
<keyword evidence="3 6" id="KW-0812">Transmembrane</keyword>
<feature type="transmembrane region" description="Helical" evidence="6">
    <location>
        <begin position="6"/>
        <end position="26"/>
    </location>
</feature>
<dbReference type="Gene3D" id="1.10.3730.20">
    <property type="match status" value="1"/>
</dbReference>
<dbReference type="InterPro" id="IPR037185">
    <property type="entry name" value="EmrE-like"/>
</dbReference>
<evidence type="ECO:0000256" key="2">
    <source>
        <dbReference type="ARBA" id="ARBA00007362"/>
    </source>
</evidence>